<organism evidence="1 2">
    <name type="scientific">Paracoccus niistensis</name>
    <dbReference type="NCBI Taxonomy" id="632935"/>
    <lineage>
        <taxon>Bacteria</taxon>
        <taxon>Pseudomonadati</taxon>
        <taxon>Pseudomonadota</taxon>
        <taxon>Alphaproteobacteria</taxon>
        <taxon>Rhodobacterales</taxon>
        <taxon>Paracoccaceae</taxon>
        <taxon>Paracoccus</taxon>
    </lineage>
</organism>
<protein>
    <submittedName>
        <fullName evidence="1">Nucleoside 2-deoxyribosyltransferase</fullName>
    </submittedName>
</protein>
<dbReference type="Pfam" id="PF05014">
    <property type="entry name" value="Nuc_deoxyrib_tr"/>
    <property type="match status" value="1"/>
</dbReference>
<proteinExistence type="predicted"/>
<dbReference type="RefSeq" id="WP_377698456.1">
    <property type="nucleotide sequence ID" value="NZ_JBHLWE010000027.1"/>
</dbReference>
<evidence type="ECO:0000313" key="2">
    <source>
        <dbReference type="Proteomes" id="UP001589799"/>
    </source>
</evidence>
<dbReference type="InterPro" id="IPR051239">
    <property type="entry name" value="2'-dNMP_N-hydrolase"/>
</dbReference>
<dbReference type="PANTHER" id="PTHR15364:SF0">
    <property type="entry name" value="2'-DEOXYNUCLEOSIDE 5'-PHOSPHATE N-HYDROLASE 1"/>
    <property type="match status" value="1"/>
</dbReference>
<comment type="caution">
    <text evidence="1">The sequence shown here is derived from an EMBL/GenBank/DDBJ whole genome shotgun (WGS) entry which is preliminary data.</text>
</comment>
<dbReference type="Gene3D" id="3.40.50.450">
    <property type="match status" value="1"/>
</dbReference>
<gene>
    <name evidence="1" type="ORF">ACFFII_08495</name>
</gene>
<dbReference type="Proteomes" id="UP001589799">
    <property type="component" value="Unassembled WGS sequence"/>
</dbReference>
<dbReference type="PANTHER" id="PTHR15364">
    <property type="entry name" value="2'-DEOXYNUCLEOSIDE 5'-PHOSPHATE N-HYDROLASE 1"/>
    <property type="match status" value="1"/>
</dbReference>
<evidence type="ECO:0000313" key="1">
    <source>
        <dbReference type="EMBL" id="MFC0340797.1"/>
    </source>
</evidence>
<dbReference type="EMBL" id="JBHLWE010000027">
    <property type="protein sequence ID" value="MFC0340797.1"/>
    <property type="molecule type" value="Genomic_DNA"/>
</dbReference>
<reference evidence="1 2" key="1">
    <citation type="submission" date="2024-09" db="EMBL/GenBank/DDBJ databases">
        <authorList>
            <person name="Sun Q."/>
            <person name="Mori K."/>
        </authorList>
    </citation>
    <scope>NUCLEOTIDE SEQUENCE [LARGE SCALE GENOMIC DNA]</scope>
    <source>
        <strain evidence="1 2">KCTC 22789</strain>
    </source>
</reference>
<dbReference type="InterPro" id="IPR007710">
    <property type="entry name" value="Nucleoside_deoxyribTrfase"/>
</dbReference>
<accession>A0ABV6I3M8</accession>
<sequence length="204" mass="22458">MTDPARPRVYLAGPEVFLPDALEVLKEKADLARAAGFEPVTPLDNESLPTGSPFDQGLAIYRANVRLMNSCDLIIANLTPFRGVGADPGTAFEVGYMAARGARIAAYTNRAMPHFERIRDEHYQGQITQDPAGEYRGPDGLALENFDMFDNLMLAGAIADGRGILVTHEVEDSRRLYRDLTAFRRCLASLQGTEEQPARTRTAE</sequence>
<keyword evidence="2" id="KW-1185">Reference proteome</keyword>
<name>A0ABV6I3M8_9RHOB</name>
<dbReference type="SUPFAM" id="SSF52309">
    <property type="entry name" value="N-(deoxy)ribosyltransferase-like"/>
    <property type="match status" value="1"/>
</dbReference>